<evidence type="ECO:0000313" key="2">
    <source>
        <dbReference type="Proteomes" id="UP001060085"/>
    </source>
</evidence>
<reference evidence="2" key="1">
    <citation type="journal article" date="2023" name="Nat. Plants">
        <title>Single-cell RNA sequencing provides a high-resolution roadmap for understanding the multicellular compartmentation of specialized metabolism.</title>
        <authorList>
            <person name="Sun S."/>
            <person name="Shen X."/>
            <person name="Li Y."/>
            <person name="Li Y."/>
            <person name="Wang S."/>
            <person name="Li R."/>
            <person name="Zhang H."/>
            <person name="Shen G."/>
            <person name="Guo B."/>
            <person name="Wei J."/>
            <person name="Xu J."/>
            <person name="St-Pierre B."/>
            <person name="Chen S."/>
            <person name="Sun C."/>
        </authorList>
    </citation>
    <scope>NUCLEOTIDE SEQUENCE [LARGE SCALE GENOMIC DNA]</scope>
</reference>
<dbReference type="Proteomes" id="UP001060085">
    <property type="component" value="Linkage Group LG02"/>
</dbReference>
<evidence type="ECO:0000313" key="1">
    <source>
        <dbReference type="EMBL" id="KAI5676930.1"/>
    </source>
</evidence>
<sequence>MPNGKDEEDLPPEVGQPTTDDRALVKTLPKVGGNFPAWAKGLPIIYQVVLPWLLSQLLDVLAFLTSSHQAVTLQEVEEQEMKFPMFVDEEGTTAQAPEESTIPEEEEAQQEKKNGRRHNDLQIFKEPLQATSVVNDSRREECSPENKREFANSEPKKENESLVKKKKVSRFFWRNSNQLPATSARHLRRRNGTDSISNNGFFVQTPPGYSSTLLPLIGCSCIFGFYAPFGNWVGSLCCAHSGDYYPDLVREFYANMVHKMDKDLPTIISIVKGVRIILNRERLASILGIRDQGNIVAVTPIKSLLMRNLIRVSTRVFSILVYGNDRWTTSYTPQGRLSTRSPQIIKFTTFNNCEHSWNEKNKVWIPLAKMDKLRERDLSGFRSIKKTTQTKIGASSLQPDDKEGKDNESYDLSGEDEPPTAPMVAFQKWWRCSDFC</sequence>
<accession>A0ACC0BW85</accession>
<protein>
    <submittedName>
        <fullName evidence="1">Uncharacterized protein</fullName>
    </submittedName>
</protein>
<name>A0ACC0BW85_CATRO</name>
<gene>
    <name evidence="1" type="ORF">M9H77_07880</name>
</gene>
<dbReference type="EMBL" id="CM044702">
    <property type="protein sequence ID" value="KAI5676930.1"/>
    <property type="molecule type" value="Genomic_DNA"/>
</dbReference>
<organism evidence="1 2">
    <name type="scientific">Catharanthus roseus</name>
    <name type="common">Madagascar periwinkle</name>
    <name type="synonym">Vinca rosea</name>
    <dbReference type="NCBI Taxonomy" id="4058"/>
    <lineage>
        <taxon>Eukaryota</taxon>
        <taxon>Viridiplantae</taxon>
        <taxon>Streptophyta</taxon>
        <taxon>Embryophyta</taxon>
        <taxon>Tracheophyta</taxon>
        <taxon>Spermatophyta</taxon>
        <taxon>Magnoliopsida</taxon>
        <taxon>eudicotyledons</taxon>
        <taxon>Gunneridae</taxon>
        <taxon>Pentapetalae</taxon>
        <taxon>asterids</taxon>
        <taxon>lamiids</taxon>
        <taxon>Gentianales</taxon>
        <taxon>Apocynaceae</taxon>
        <taxon>Rauvolfioideae</taxon>
        <taxon>Vinceae</taxon>
        <taxon>Catharanthinae</taxon>
        <taxon>Catharanthus</taxon>
    </lineage>
</organism>
<keyword evidence="2" id="KW-1185">Reference proteome</keyword>
<proteinExistence type="predicted"/>
<comment type="caution">
    <text evidence="1">The sequence shown here is derived from an EMBL/GenBank/DDBJ whole genome shotgun (WGS) entry which is preliminary data.</text>
</comment>